<comment type="subcellular location">
    <subcellularLocation>
        <location evidence="1">Membrane</location>
        <topology evidence="1">Multi-pass membrane protein</topology>
    </subcellularLocation>
</comment>
<dbReference type="Pfam" id="PF07291">
    <property type="entry name" value="MauE"/>
    <property type="match status" value="1"/>
</dbReference>
<organism evidence="7 8">
    <name type="scientific">Nonomuraea thailandensis</name>
    <dbReference type="NCBI Taxonomy" id="1188745"/>
    <lineage>
        <taxon>Bacteria</taxon>
        <taxon>Bacillati</taxon>
        <taxon>Actinomycetota</taxon>
        <taxon>Actinomycetes</taxon>
        <taxon>Streptosporangiales</taxon>
        <taxon>Streptosporangiaceae</taxon>
        <taxon>Nonomuraea</taxon>
    </lineage>
</organism>
<comment type="caution">
    <text evidence="7">The sequence shown here is derived from an EMBL/GenBank/DDBJ whole genome shotgun (WGS) entry which is preliminary data.</text>
</comment>
<dbReference type="GO" id="GO:0030416">
    <property type="term" value="P:methylamine metabolic process"/>
    <property type="evidence" value="ECO:0007669"/>
    <property type="project" value="InterPro"/>
</dbReference>
<dbReference type="GO" id="GO:0016020">
    <property type="term" value="C:membrane"/>
    <property type="evidence" value="ECO:0007669"/>
    <property type="project" value="UniProtKB-SubCell"/>
</dbReference>
<evidence type="ECO:0000256" key="5">
    <source>
        <dbReference type="SAM" id="Phobius"/>
    </source>
</evidence>
<dbReference type="EMBL" id="JAMZEB010000002">
    <property type="protein sequence ID" value="MCP2356644.1"/>
    <property type="molecule type" value="Genomic_DNA"/>
</dbReference>
<name>A0A9X2GFP7_9ACTN</name>
<reference evidence="7" key="1">
    <citation type="submission" date="2022-06" db="EMBL/GenBank/DDBJ databases">
        <title>Sequencing the genomes of 1000 actinobacteria strains.</title>
        <authorList>
            <person name="Klenk H.-P."/>
        </authorList>
    </citation>
    <scope>NUCLEOTIDE SEQUENCE</scope>
    <source>
        <strain evidence="7">DSM 46694</strain>
    </source>
</reference>
<feature type="transmembrane region" description="Helical" evidence="5">
    <location>
        <begin position="109"/>
        <end position="129"/>
    </location>
</feature>
<dbReference type="InterPro" id="IPR009908">
    <property type="entry name" value="Methylamine_util_MauE"/>
</dbReference>
<evidence type="ECO:0000256" key="3">
    <source>
        <dbReference type="ARBA" id="ARBA00022989"/>
    </source>
</evidence>
<proteinExistence type="predicted"/>
<dbReference type="RefSeq" id="WP_253743685.1">
    <property type="nucleotide sequence ID" value="NZ_BAABKA010000100.1"/>
</dbReference>
<evidence type="ECO:0000259" key="6">
    <source>
        <dbReference type="Pfam" id="PF07291"/>
    </source>
</evidence>
<feature type="transmembrane region" description="Helical" evidence="5">
    <location>
        <begin position="46"/>
        <end position="63"/>
    </location>
</feature>
<keyword evidence="3 5" id="KW-1133">Transmembrane helix</keyword>
<evidence type="ECO:0000256" key="4">
    <source>
        <dbReference type="ARBA" id="ARBA00023136"/>
    </source>
</evidence>
<keyword evidence="4 5" id="KW-0472">Membrane</keyword>
<evidence type="ECO:0000313" key="8">
    <source>
        <dbReference type="Proteomes" id="UP001139648"/>
    </source>
</evidence>
<evidence type="ECO:0000313" key="7">
    <source>
        <dbReference type="EMBL" id="MCP2356644.1"/>
    </source>
</evidence>
<keyword evidence="8" id="KW-1185">Reference proteome</keyword>
<feature type="transmembrane region" description="Helical" evidence="5">
    <location>
        <begin position="70"/>
        <end position="89"/>
    </location>
</feature>
<accession>A0A9X2GFP7</accession>
<keyword evidence="2 5" id="KW-0812">Transmembrane</keyword>
<evidence type="ECO:0000256" key="1">
    <source>
        <dbReference type="ARBA" id="ARBA00004141"/>
    </source>
</evidence>
<dbReference type="Proteomes" id="UP001139648">
    <property type="component" value="Unassembled WGS sequence"/>
</dbReference>
<feature type="domain" description="Methylamine utilisation protein MauE" evidence="6">
    <location>
        <begin position="3"/>
        <end position="128"/>
    </location>
</feature>
<feature type="transmembrane region" description="Helical" evidence="5">
    <location>
        <begin position="136"/>
        <end position="153"/>
    </location>
</feature>
<gene>
    <name evidence="7" type="ORF">HD597_003664</name>
</gene>
<protein>
    <recommendedName>
        <fullName evidence="6">Methylamine utilisation protein MauE domain-containing protein</fullName>
    </recommendedName>
</protein>
<evidence type="ECO:0000256" key="2">
    <source>
        <dbReference type="ARBA" id="ARBA00022692"/>
    </source>
</evidence>
<dbReference type="AlphaFoldDB" id="A0A9X2GFP7"/>
<sequence>MGVLPVTLSALLAATLLTSGAGKMVSPRGLAAALGELTGSRQPPVVLIRAVAAVEIALAALAASAQEHPLTLLIAALLGAAFALVGVMGRLRASSLPCGCFGRSGSRSFGGWNVLAGAAVLAWALVPALRATEHDQAVQLLALNVAVAVPVWANRRYLTVFVRGTIARERTET</sequence>